<dbReference type="KEGG" id="hsw:Hsw_2111"/>
<organism evidence="2 3">
    <name type="scientific">Hymenobacter swuensis DY53</name>
    <dbReference type="NCBI Taxonomy" id="1227739"/>
    <lineage>
        <taxon>Bacteria</taxon>
        <taxon>Pseudomonadati</taxon>
        <taxon>Bacteroidota</taxon>
        <taxon>Cytophagia</taxon>
        <taxon>Cytophagales</taxon>
        <taxon>Hymenobacteraceae</taxon>
        <taxon>Hymenobacter</taxon>
    </lineage>
</organism>
<dbReference type="Proteomes" id="UP000019423">
    <property type="component" value="Chromosome"/>
</dbReference>
<keyword evidence="3" id="KW-1185">Reference proteome</keyword>
<sequence length="90" mass="10303">MQLIEGEQDKVYALYEHLRQDARHKNLIKIADKPIQARGFADWSMAFQCLEGAEAEQGFQQLESVTLERPMLAAADALLLETMRQRLLAE</sequence>
<dbReference type="GO" id="GO:0071949">
    <property type="term" value="F:FAD binding"/>
    <property type="evidence" value="ECO:0007669"/>
    <property type="project" value="InterPro"/>
</dbReference>
<dbReference type="GO" id="GO:0009882">
    <property type="term" value="F:blue light photoreceptor activity"/>
    <property type="evidence" value="ECO:0007669"/>
    <property type="project" value="InterPro"/>
</dbReference>
<dbReference type="Pfam" id="PF04940">
    <property type="entry name" value="BLUF"/>
    <property type="match status" value="1"/>
</dbReference>
<dbReference type="STRING" id="1227739.Hsw_2111"/>
<dbReference type="InterPro" id="IPR007024">
    <property type="entry name" value="BLUF_domain"/>
</dbReference>
<protein>
    <recommendedName>
        <fullName evidence="1">BLUF domain-containing protein</fullName>
    </recommendedName>
</protein>
<dbReference type="HOGENOM" id="CLU_2382206_0_0_10"/>
<dbReference type="PATRIC" id="fig|1227739.3.peg.2321"/>
<evidence type="ECO:0000313" key="2">
    <source>
        <dbReference type="EMBL" id="AHJ97706.1"/>
    </source>
</evidence>
<name>W8F514_9BACT</name>
<evidence type="ECO:0000313" key="3">
    <source>
        <dbReference type="Proteomes" id="UP000019423"/>
    </source>
</evidence>
<dbReference type="EMBL" id="CP007145">
    <property type="protein sequence ID" value="AHJ97706.1"/>
    <property type="molecule type" value="Genomic_DNA"/>
</dbReference>
<feature type="domain" description="BLUF" evidence="1">
    <location>
        <begin position="1"/>
        <end position="46"/>
    </location>
</feature>
<dbReference type="InterPro" id="IPR036046">
    <property type="entry name" value="Acylphosphatase-like_dom_sf"/>
</dbReference>
<dbReference type="Gene3D" id="3.30.70.100">
    <property type="match status" value="1"/>
</dbReference>
<dbReference type="SUPFAM" id="SSF54975">
    <property type="entry name" value="Acylphosphatase/BLUF domain-like"/>
    <property type="match status" value="1"/>
</dbReference>
<evidence type="ECO:0000259" key="1">
    <source>
        <dbReference type="PROSITE" id="PS50925"/>
    </source>
</evidence>
<dbReference type="SMART" id="SM01034">
    <property type="entry name" value="BLUF"/>
    <property type="match status" value="1"/>
</dbReference>
<dbReference type="AlphaFoldDB" id="W8F514"/>
<gene>
    <name evidence="2" type="ORF">Hsw_2111</name>
</gene>
<reference evidence="2 3" key="1">
    <citation type="submission" date="2014-01" db="EMBL/GenBank/DDBJ databases">
        <title>Complete genome sequence of ionizing-radiation resistance bacterium Hymenobacter swuensis DY53.</title>
        <authorList>
            <person name="Jung J.-H."/>
            <person name="Jeong S.-W."/>
            <person name="Joe M.-H."/>
            <person name="Cho y.-j."/>
            <person name="Kim M.-K."/>
            <person name="Lim S.-Y."/>
        </authorList>
    </citation>
    <scope>NUCLEOTIDE SEQUENCE [LARGE SCALE GENOMIC DNA]</scope>
    <source>
        <strain evidence="2 3">DY53</strain>
    </source>
</reference>
<accession>W8F514</accession>
<proteinExistence type="predicted"/>
<dbReference type="PROSITE" id="PS50925">
    <property type="entry name" value="BLUF"/>
    <property type="match status" value="1"/>
</dbReference>